<dbReference type="PANTHER" id="PTHR31157:SF1">
    <property type="entry name" value="SCP DOMAIN-CONTAINING PROTEIN"/>
    <property type="match status" value="1"/>
</dbReference>
<dbReference type="EMBL" id="JBHRYQ010000001">
    <property type="protein sequence ID" value="MFC3810590.1"/>
    <property type="molecule type" value="Genomic_DNA"/>
</dbReference>
<sequence>MRKYFGLALLFLIISCQKNKEEVKTKNLVNKDEVLAAVNKIRKAGCKCGEVTYAPTGQVTWNQNLEDAALYHSEDMSQNNYFAHVAPNGETPADRVTKFGYQYLGFGENLYAAFGFSPTATEVVENWKNSQTHCTNLMNPKFKEMGVANFNNYWTQILGYK</sequence>
<dbReference type="PANTHER" id="PTHR31157">
    <property type="entry name" value="SCP DOMAIN-CONTAINING PROTEIN"/>
    <property type="match status" value="1"/>
</dbReference>
<accession>A0ABV7YUF2</accession>
<comment type="caution">
    <text evidence="2">The sequence shown here is derived from an EMBL/GenBank/DDBJ whole genome shotgun (WGS) entry which is preliminary data.</text>
</comment>
<dbReference type="PROSITE" id="PS51257">
    <property type="entry name" value="PROKAR_LIPOPROTEIN"/>
    <property type="match status" value="1"/>
</dbReference>
<dbReference type="Proteomes" id="UP001595616">
    <property type="component" value="Unassembled WGS sequence"/>
</dbReference>
<dbReference type="Gene3D" id="3.40.33.10">
    <property type="entry name" value="CAP"/>
    <property type="match status" value="1"/>
</dbReference>
<name>A0ABV7YUF2_9BACT</name>
<dbReference type="RefSeq" id="WP_379836830.1">
    <property type="nucleotide sequence ID" value="NZ_JBHRYQ010000001.1"/>
</dbReference>
<keyword evidence="3" id="KW-1185">Reference proteome</keyword>
<dbReference type="InterPro" id="IPR014044">
    <property type="entry name" value="CAP_dom"/>
</dbReference>
<feature type="domain" description="SCP" evidence="1">
    <location>
        <begin position="35"/>
        <end position="148"/>
    </location>
</feature>
<organism evidence="2 3">
    <name type="scientific">Lacihabitans lacunae</name>
    <dbReference type="NCBI Taxonomy" id="1028214"/>
    <lineage>
        <taxon>Bacteria</taxon>
        <taxon>Pseudomonadati</taxon>
        <taxon>Bacteroidota</taxon>
        <taxon>Cytophagia</taxon>
        <taxon>Cytophagales</taxon>
        <taxon>Leadbetterellaceae</taxon>
        <taxon>Lacihabitans</taxon>
    </lineage>
</organism>
<evidence type="ECO:0000313" key="3">
    <source>
        <dbReference type="Proteomes" id="UP001595616"/>
    </source>
</evidence>
<protein>
    <submittedName>
        <fullName evidence="2">CAP domain-containing protein</fullName>
    </submittedName>
</protein>
<proteinExistence type="predicted"/>
<evidence type="ECO:0000259" key="1">
    <source>
        <dbReference type="Pfam" id="PF00188"/>
    </source>
</evidence>
<reference evidence="3" key="1">
    <citation type="journal article" date="2019" name="Int. J. Syst. Evol. Microbiol.">
        <title>The Global Catalogue of Microorganisms (GCM) 10K type strain sequencing project: providing services to taxonomists for standard genome sequencing and annotation.</title>
        <authorList>
            <consortium name="The Broad Institute Genomics Platform"/>
            <consortium name="The Broad Institute Genome Sequencing Center for Infectious Disease"/>
            <person name="Wu L."/>
            <person name="Ma J."/>
        </authorList>
    </citation>
    <scope>NUCLEOTIDE SEQUENCE [LARGE SCALE GENOMIC DNA]</scope>
    <source>
        <strain evidence="3">CECT 7956</strain>
    </source>
</reference>
<dbReference type="SUPFAM" id="SSF55797">
    <property type="entry name" value="PR-1-like"/>
    <property type="match status" value="1"/>
</dbReference>
<evidence type="ECO:0000313" key="2">
    <source>
        <dbReference type="EMBL" id="MFC3810590.1"/>
    </source>
</evidence>
<dbReference type="InterPro" id="IPR035940">
    <property type="entry name" value="CAP_sf"/>
</dbReference>
<dbReference type="CDD" id="cd05379">
    <property type="entry name" value="CAP_bacterial"/>
    <property type="match status" value="1"/>
</dbReference>
<gene>
    <name evidence="2" type="ORF">ACFOOI_07995</name>
</gene>
<dbReference type="Pfam" id="PF00188">
    <property type="entry name" value="CAP"/>
    <property type="match status" value="1"/>
</dbReference>